<feature type="signal peptide" evidence="16">
    <location>
        <begin position="1"/>
        <end position="20"/>
    </location>
</feature>
<dbReference type="InterPro" id="IPR025287">
    <property type="entry name" value="WAK_GUB"/>
</dbReference>
<dbReference type="PANTHER" id="PTHR46279:SF9">
    <property type="entry name" value="OS01G0116300 PROTEIN"/>
    <property type="match status" value="1"/>
</dbReference>
<reference evidence="18 19" key="1">
    <citation type="journal article" date="2017" name="Mol. Plant">
        <title>The Genome of Medicinal Plant Macleaya cordata Provides New Insights into Benzylisoquinoline Alkaloids Metabolism.</title>
        <authorList>
            <person name="Liu X."/>
            <person name="Liu Y."/>
            <person name="Huang P."/>
            <person name="Ma Y."/>
            <person name="Qing Z."/>
            <person name="Tang Q."/>
            <person name="Cao H."/>
            <person name="Cheng P."/>
            <person name="Zheng Y."/>
            <person name="Yuan Z."/>
            <person name="Zhou Y."/>
            <person name="Liu J."/>
            <person name="Tang Z."/>
            <person name="Zhuo Y."/>
            <person name="Zhang Y."/>
            <person name="Yu L."/>
            <person name="Huang J."/>
            <person name="Yang P."/>
            <person name="Peng Q."/>
            <person name="Zhang J."/>
            <person name="Jiang W."/>
            <person name="Zhang Z."/>
            <person name="Lin K."/>
            <person name="Ro D.K."/>
            <person name="Chen X."/>
            <person name="Xiong X."/>
            <person name="Shang Y."/>
            <person name="Huang S."/>
            <person name="Zeng J."/>
        </authorList>
    </citation>
    <scope>NUCLEOTIDE SEQUENCE [LARGE SCALE GENOMIC DNA]</scope>
    <source>
        <strain evidence="19">cv. BLH2017</strain>
        <tissue evidence="18">Root</tissue>
    </source>
</reference>
<organism evidence="18 19">
    <name type="scientific">Macleaya cordata</name>
    <name type="common">Five-seeded plume-poppy</name>
    <name type="synonym">Bocconia cordata</name>
    <dbReference type="NCBI Taxonomy" id="56857"/>
    <lineage>
        <taxon>Eukaryota</taxon>
        <taxon>Viridiplantae</taxon>
        <taxon>Streptophyta</taxon>
        <taxon>Embryophyta</taxon>
        <taxon>Tracheophyta</taxon>
        <taxon>Spermatophyta</taxon>
        <taxon>Magnoliopsida</taxon>
        <taxon>Ranunculales</taxon>
        <taxon>Papaveraceae</taxon>
        <taxon>Papaveroideae</taxon>
        <taxon>Macleaya</taxon>
    </lineage>
</organism>
<dbReference type="GO" id="GO:0061630">
    <property type="term" value="F:ubiquitin protein ligase activity"/>
    <property type="evidence" value="ECO:0007669"/>
    <property type="project" value="UniProtKB-EC"/>
</dbReference>
<dbReference type="InterPro" id="IPR013083">
    <property type="entry name" value="Znf_RING/FYVE/PHD"/>
</dbReference>
<comment type="pathway">
    <text evidence="3">Protein modification; protein ubiquitination.</text>
</comment>
<evidence type="ECO:0000256" key="14">
    <source>
        <dbReference type="ARBA" id="ARBA00024209"/>
    </source>
</evidence>
<name>A0A200PUS1_MACCD</name>
<evidence type="ECO:0000256" key="7">
    <source>
        <dbReference type="ARBA" id="ARBA00022723"/>
    </source>
</evidence>
<evidence type="ECO:0000256" key="5">
    <source>
        <dbReference type="ARBA" id="ARBA00022679"/>
    </source>
</evidence>
<dbReference type="OrthoDB" id="8062037at2759"/>
<evidence type="ECO:0000256" key="4">
    <source>
        <dbReference type="ARBA" id="ARBA00012483"/>
    </source>
</evidence>
<evidence type="ECO:0000256" key="8">
    <source>
        <dbReference type="ARBA" id="ARBA00022729"/>
    </source>
</evidence>
<evidence type="ECO:0000256" key="11">
    <source>
        <dbReference type="ARBA" id="ARBA00022833"/>
    </source>
</evidence>
<dbReference type="GO" id="GO:0008270">
    <property type="term" value="F:zinc ion binding"/>
    <property type="evidence" value="ECO:0007669"/>
    <property type="project" value="UniProtKB-KW"/>
</dbReference>
<keyword evidence="6" id="KW-0812">Transmembrane</keyword>
<proteinExistence type="inferred from homology"/>
<dbReference type="GO" id="GO:0030247">
    <property type="term" value="F:polysaccharide binding"/>
    <property type="evidence" value="ECO:0007669"/>
    <property type="project" value="InterPro"/>
</dbReference>
<feature type="chain" id="PRO_5013324110" description="RING-type E3 ubiquitin transferase" evidence="16">
    <location>
        <begin position="21"/>
        <end position="353"/>
    </location>
</feature>
<dbReference type="InterPro" id="IPR001841">
    <property type="entry name" value="Znf_RING"/>
</dbReference>
<keyword evidence="10" id="KW-0833">Ubl conjugation pathway</keyword>
<evidence type="ECO:0000256" key="13">
    <source>
        <dbReference type="ARBA" id="ARBA00023136"/>
    </source>
</evidence>
<dbReference type="SMART" id="SM00184">
    <property type="entry name" value="RING"/>
    <property type="match status" value="1"/>
</dbReference>
<evidence type="ECO:0000256" key="16">
    <source>
        <dbReference type="SAM" id="SignalP"/>
    </source>
</evidence>
<evidence type="ECO:0000256" key="1">
    <source>
        <dbReference type="ARBA" id="ARBA00000900"/>
    </source>
</evidence>
<keyword evidence="19" id="KW-1185">Reference proteome</keyword>
<dbReference type="Proteomes" id="UP000195402">
    <property type="component" value="Unassembled WGS sequence"/>
</dbReference>
<evidence type="ECO:0000256" key="6">
    <source>
        <dbReference type="ARBA" id="ARBA00022692"/>
    </source>
</evidence>
<dbReference type="Gene3D" id="3.30.40.10">
    <property type="entry name" value="Zinc/RING finger domain, C3HC4 (zinc finger)"/>
    <property type="match status" value="1"/>
</dbReference>
<dbReference type="PANTHER" id="PTHR46279">
    <property type="entry name" value="RING/U-BOX SUPERFAMILY PROTEIN"/>
    <property type="match status" value="1"/>
</dbReference>
<sequence>MGALEIYLFFLLCFPSLIRCKEYCPYQCSKGEPIIQFPFRVSDRRQDELCGYPGFDLTCNSWNKTVLELPFSGEFFVRNINSFLREIEIYDTNNCLPGRLLNLNLSGSPFHLNGPYQKYMFFNCSSSSVDLTNISSTSVAPISCLSTSTHTILATNLNTTIDPYITELMMMMNTSTSCELVATVSIPIQRKRYLDGVFYEVSEDLVLTWPWVQLPPYGASRYSTDPPKQACRIVLKRFDGGGVDDNDNHMSLAQSSVIVPHQQSNLTVGLDDSTIQSYPRILVDDNGRLPNPNNTTCPICISEYRPKETLKSIPACNHFFHANCIDRWLRVNATCPVCRKSPIPSVPPPPHAT</sequence>
<keyword evidence="8 16" id="KW-0732">Signal</keyword>
<dbReference type="EC" id="2.3.2.27" evidence="4"/>
<dbReference type="GO" id="GO:0016020">
    <property type="term" value="C:membrane"/>
    <property type="evidence" value="ECO:0007669"/>
    <property type="project" value="UniProtKB-SubCell"/>
</dbReference>
<evidence type="ECO:0000313" key="18">
    <source>
        <dbReference type="EMBL" id="OVA01963.1"/>
    </source>
</evidence>
<dbReference type="PROSITE" id="PS50089">
    <property type="entry name" value="ZF_RING_2"/>
    <property type="match status" value="1"/>
</dbReference>
<accession>A0A200PUS1</accession>
<comment type="caution">
    <text evidence="18">The sequence shown here is derived from an EMBL/GenBank/DDBJ whole genome shotgun (WGS) entry which is preliminary data.</text>
</comment>
<feature type="domain" description="RING-type" evidence="17">
    <location>
        <begin position="297"/>
        <end position="339"/>
    </location>
</feature>
<evidence type="ECO:0000256" key="2">
    <source>
        <dbReference type="ARBA" id="ARBA00004167"/>
    </source>
</evidence>
<evidence type="ECO:0000256" key="10">
    <source>
        <dbReference type="ARBA" id="ARBA00022786"/>
    </source>
</evidence>
<keyword evidence="11" id="KW-0862">Zinc</keyword>
<evidence type="ECO:0000256" key="3">
    <source>
        <dbReference type="ARBA" id="ARBA00004906"/>
    </source>
</evidence>
<gene>
    <name evidence="18" type="ORF">BVC80_9079g109</name>
</gene>
<evidence type="ECO:0000313" key="19">
    <source>
        <dbReference type="Proteomes" id="UP000195402"/>
    </source>
</evidence>
<evidence type="ECO:0000256" key="9">
    <source>
        <dbReference type="ARBA" id="ARBA00022771"/>
    </source>
</evidence>
<dbReference type="EMBL" id="MVGT01004035">
    <property type="protein sequence ID" value="OVA01963.1"/>
    <property type="molecule type" value="Genomic_DNA"/>
</dbReference>
<keyword evidence="13" id="KW-0472">Membrane</keyword>
<dbReference type="OMA" id="PICISEY"/>
<keyword evidence="7" id="KW-0479">Metal-binding</keyword>
<keyword evidence="9 15" id="KW-0863">Zinc-finger</keyword>
<dbReference type="InterPro" id="IPR046948">
    <property type="entry name" value="ATL20-22-like"/>
</dbReference>
<dbReference type="Pfam" id="PF13947">
    <property type="entry name" value="GUB_WAK_bind"/>
    <property type="match status" value="1"/>
</dbReference>
<dbReference type="CDD" id="cd16461">
    <property type="entry name" value="RING-H2_EL5-like"/>
    <property type="match status" value="1"/>
</dbReference>
<dbReference type="Pfam" id="PF13639">
    <property type="entry name" value="zf-RING_2"/>
    <property type="match status" value="1"/>
</dbReference>
<dbReference type="AlphaFoldDB" id="A0A200PUS1"/>
<evidence type="ECO:0000256" key="15">
    <source>
        <dbReference type="PROSITE-ProRule" id="PRU00175"/>
    </source>
</evidence>
<comment type="subcellular location">
    <subcellularLocation>
        <location evidence="2">Membrane</location>
        <topology evidence="2">Single-pass membrane protein</topology>
    </subcellularLocation>
</comment>
<comment type="similarity">
    <text evidence="14">Belongs to the RING-type zinc finger family. ATL subfamily.</text>
</comment>
<keyword evidence="12" id="KW-1133">Transmembrane helix</keyword>
<evidence type="ECO:0000256" key="12">
    <source>
        <dbReference type="ARBA" id="ARBA00022989"/>
    </source>
</evidence>
<evidence type="ECO:0000259" key="17">
    <source>
        <dbReference type="PROSITE" id="PS50089"/>
    </source>
</evidence>
<keyword evidence="5" id="KW-0808">Transferase</keyword>
<dbReference type="STRING" id="56857.A0A200PUS1"/>
<dbReference type="InParanoid" id="A0A200PUS1"/>
<comment type="catalytic activity">
    <reaction evidence="1">
        <text>S-ubiquitinyl-[E2 ubiquitin-conjugating enzyme]-L-cysteine + [acceptor protein]-L-lysine = [E2 ubiquitin-conjugating enzyme]-L-cysteine + N(6)-ubiquitinyl-[acceptor protein]-L-lysine.</text>
        <dbReference type="EC" id="2.3.2.27"/>
    </reaction>
</comment>
<dbReference type="SUPFAM" id="SSF57850">
    <property type="entry name" value="RING/U-box"/>
    <property type="match status" value="1"/>
</dbReference>
<protein>
    <recommendedName>
        <fullName evidence="4">RING-type E3 ubiquitin transferase</fullName>
        <ecNumber evidence="4">2.3.2.27</ecNumber>
    </recommendedName>
</protein>